<dbReference type="AlphaFoldDB" id="J3PKV7"/>
<evidence type="ECO:0000313" key="2">
    <source>
        <dbReference type="EnsemblFungi" id="EJT68245"/>
    </source>
</evidence>
<reference evidence="2" key="4">
    <citation type="journal article" date="2015" name="G3 (Bethesda)">
        <title>Genome sequences of three phytopathogenic species of the Magnaporthaceae family of fungi.</title>
        <authorList>
            <person name="Okagaki L.H."/>
            <person name="Nunes C.C."/>
            <person name="Sailsbery J."/>
            <person name="Clay B."/>
            <person name="Brown D."/>
            <person name="John T."/>
            <person name="Oh Y."/>
            <person name="Young N."/>
            <person name="Fitzgerald M."/>
            <person name="Haas B.J."/>
            <person name="Zeng Q."/>
            <person name="Young S."/>
            <person name="Adiconis X."/>
            <person name="Fan L."/>
            <person name="Levin J.Z."/>
            <person name="Mitchell T.K."/>
            <person name="Okubara P.A."/>
            <person name="Farman M.L."/>
            <person name="Kohn L.M."/>
            <person name="Birren B."/>
            <person name="Ma L.-J."/>
            <person name="Dean R.A."/>
        </authorList>
    </citation>
    <scope>NUCLEOTIDE SEQUENCE</scope>
    <source>
        <strain evidence="2">R3-111a-1</strain>
    </source>
</reference>
<protein>
    <submittedName>
        <fullName evidence="1 2">Uncharacterized protein</fullName>
    </submittedName>
</protein>
<dbReference type="HOGENOM" id="CLU_3125159_0_0_1"/>
<dbReference type="RefSeq" id="XP_009230370.1">
    <property type="nucleotide sequence ID" value="XM_009232106.1"/>
</dbReference>
<reference evidence="1" key="3">
    <citation type="submission" date="2010-09" db="EMBL/GenBank/DDBJ databases">
        <title>Annotation of Gaeumannomyces graminis var. tritici R3-111a-1.</title>
        <authorList>
            <consortium name="The Broad Institute Genome Sequencing Platform"/>
            <person name="Ma L.-J."/>
            <person name="Dead R."/>
            <person name="Young S.K."/>
            <person name="Zeng Q."/>
            <person name="Gargeya S."/>
            <person name="Fitzgerald M."/>
            <person name="Haas B."/>
            <person name="Abouelleil A."/>
            <person name="Alvarado L."/>
            <person name="Arachchi H.M."/>
            <person name="Berlin A."/>
            <person name="Brown A."/>
            <person name="Chapman S.B."/>
            <person name="Chen Z."/>
            <person name="Dunbar C."/>
            <person name="Freedman E."/>
            <person name="Gearin G."/>
            <person name="Gellesch M."/>
            <person name="Goldberg J."/>
            <person name="Griggs A."/>
            <person name="Gujja S."/>
            <person name="Heiman D."/>
            <person name="Howarth C."/>
            <person name="Larson L."/>
            <person name="Lui A."/>
            <person name="MacDonald P.J.P."/>
            <person name="Mehta T."/>
            <person name="Montmayeur A."/>
            <person name="Murphy C."/>
            <person name="Neiman D."/>
            <person name="Pearson M."/>
            <person name="Priest M."/>
            <person name="Roberts A."/>
            <person name="Saif S."/>
            <person name="Shea T."/>
            <person name="Shenoy N."/>
            <person name="Sisk P."/>
            <person name="Stolte C."/>
            <person name="Sykes S."/>
            <person name="Yandava C."/>
            <person name="Wortman J."/>
            <person name="Nusbaum C."/>
            <person name="Birren B."/>
        </authorList>
    </citation>
    <scope>NUCLEOTIDE SEQUENCE</scope>
    <source>
        <strain evidence="1">R3-111a-1</strain>
    </source>
</reference>
<organism evidence="1">
    <name type="scientific">Gaeumannomyces tritici (strain R3-111a-1)</name>
    <name type="common">Wheat and barley take-all root rot fungus</name>
    <name type="synonym">Gaeumannomyces graminis var. tritici</name>
    <dbReference type="NCBI Taxonomy" id="644352"/>
    <lineage>
        <taxon>Eukaryota</taxon>
        <taxon>Fungi</taxon>
        <taxon>Dikarya</taxon>
        <taxon>Ascomycota</taxon>
        <taxon>Pezizomycotina</taxon>
        <taxon>Sordariomycetes</taxon>
        <taxon>Sordariomycetidae</taxon>
        <taxon>Magnaporthales</taxon>
        <taxon>Magnaporthaceae</taxon>
        <taxon>Gaeumannomyces</taxon>
    </lineage>
</organism>
<dbReference type="EMBL" id="GL385559">
    <property type="protein sequence ID" value="EJT68245.1"/>
    <property type="molecule type" value="Genomic_DNA"/>
</dbReference>
<reference evidence="3" key="1">
    <citation type="submission" date="2010-07" db="EMBL/GenBank/DDBJ databases">
        <title>The genome sequence of Gaeumannomyces graminis var. tritici strain R3-111a-1.</title>
        <authorList>
            <consortium name="The Broad Institute Genome Sequencing Platform"/>
            <person name="Ma L.-J."/>
            <person name="Dead R."/>
            <person name="Young S."/>
            <person name="Zeng Q."/>
            <person name="Koehrsen M."/>
            <person name="Alvarado L."/>
            <person name="Berlin A."/>
            <person name="Chapman S.B."/>
            <person name="Chen Z."/>
            <person name="Freedman E."/>
            <person name="Gellesch M."/>
            <person name="Goldberg J."/>
            <person name="Griggs A."/>
            <person name="Gujja S."/>
            <person name="Heilman E.R."/>
            <person name="Heiman D."/>
            <person name="Hepburn T."/>
            <person name="Howarth C."/>
            <person name="Jen D."/>
            <person name="Larson L."/>
            <person name="Mehta T."/>
            <person name="Neiman D."/>
            <person name="Pearson M."/>
            <person name="Roberts A."/>
            <person name="Saif S."/>
            <person name="Shea T."/>
            <person name="Shenoy N."/>
            <person name="Sisk P."/>
            <person name="Stolte C."/>
            <person name="Sykes S."/>
            <person name="Walk T."/>
            <person name="White J."/>
            <person name="Yandava C."/>
            <person name="Haas B."/>
            <person name="Nusbaum C."/>
            <person name="Birren B."/>
        </authorList>
    </citation>
    <scope>NUCLEOTIDE SEQUENCE [LARGE SCALE GENOMIC DNA]</scope>
    <source>
        <strain evidence="3">R3-111a-1</strain>
    </source>
</reference>
<evidence type="ECO:0000313" key="3">
    <source>
        <dbReference type="Proteomes" id="UP000006039"/>
    </source>
</evidence>
<accession>J3PKV7</accession>
<gene>
    <name evidence="2" type="primary">20354637</name>
    <name evidence="1" type="ORF">GGTG_14179</name>
</gene>
<proteinExistence type="predicted"/>
<name>J3PKV7_GAET3</name>
<evidence type="ECO:0000313" key="1">
    <source>
        <dbReference type="EMBL" id="EJT68245.1"/>
    </source>
</evidence>
<reference evidence="2" key="5">
    <citation type="submission" date="2018-04" db="UniProtKB">
        <authorList>
            <consortium name="EnsemblFungi"/>
        </authorList>
    </citation>
    <scope>IDENTIFICATION</scope>
    <source>
        <strain evidence="2">R3-111a-1</strain>
    </source>
</reference>
<sequence>MVRKAEKSSPMPSLVERSLTWGVSSTCRWEPALAWGHRDVLGRSELGSTA</sequence>
<dbReference type="Proteomes" id="UP000006039">
    <property type="component" value="Unassembled WGS sequence"/>
</dbReference>
<reference evidence="1" key="2">
    <citation type="submission" date="2010-07" db="EMBL/GenBank/DDBJ databases">
        <authorList>
            <consortium name="The Broad Institute Genome Sequencing Platform"/>
            <consortium name="Broad Institute Genome Sequencing Center for Infectious Disease"/>
            <person name="Ma L.-J."/>
            <person name="Dead R."/>
            <person name="Young S."/>
            <person name="Zeng Q."/>
            <person name="Koehrsen M."/>
            <person name="Alvarado L."/>
            <person name="Berlin A."/>
            <person name="Chapman S.B."/>
            <person name="Chen Z."/>
            <person name="Freedman E."/>
            <person name="Gellesch M."/>
            <person name="Goldberg J."/>
            <person name="Griggs A."/>
            <person name="Gujja S."/>
            <person name="Heilman E.R."/>
            <person name="Heiman D."/>
            <person name="Hepburn T."/>
            <person name="Howarth C."/>
            <person name="Jen D."/>
            <person name="Larson L."/>
            <person name="Mehta T."/>
            <person name="Neiman D."/>
            <person name="Pearson M."/>
            <person name="Roberts A."/>
            <person name="Saif S."/>
            <person name="Shea T."/>
            <person name="Shenoy N."/>
            <person name="Sisk P."/>
            <person name="Stolte C."/>
            <person name="Sykes S."/>
            <person name="Walk T."/>
            <person name="White J."/>
            <person name="Yandava C."/>
            <person name="Haas B."/>
            <person name="Nusbaum C."/>
            <person name="Birren B."/>
        </authorList>
    </citation>
    <scope>NUCLEOTIDE SEQUENCE</scope>
    <source>
        <strain evidence="1">R3-111a-1</strain>
    </source>
</reference>
<keyword evidence="3" id="KW-1185">Reference proteome</keyword>
<dbReference type="VEuPathDB" id="FungiDB:GGTG_14179"/>
<dbReference type="EnsemblFungi" id="EJT68245">
    <property type="protein sequence ID" value="EJT68245"/>
    <property type="gene ID" value="GGTG_14179"/>
</dbReference>
<dbReference type="GeneID" id="20354637"/>